<name>A0AAI9I199_PROST</name>
<reference evidence="4" key="1">
    <citation type="submission" date="2024-02" db="EMBL/GenBank/DDBJ databases">
        <authorList>
            <consortium name="Clinical and Environmental Microbiology Branch: Whole genome sequencing antimicrobial resistance pathogens in the healthcare setting"/>
        </authorList>
    </citation>
    <scope>NUCLEOTIDE SEQUENCE</scope>
    <source>
        <strain evidence="4">2020GO-00142</strain>
    </source>
</reference>
<feature type="coiled-coil region" evidence="2">
    <location>
        <begin position="215"/>
        <end position="255"/>
    </location>
</feature>
<dbReference type="Gene3D" id="3.30.479.30">
    <property type="entry name" value="Band 7 domain"/>
    <property type="match status" value="1"/>
</dbReference>
<evidence type="ECO:0000313" key="4">
    <source>
        <dbReference type="EMBL" id="EMP9433750.1"/>
    </source>
</evidence>
<dbReference type="SUPFAM" id="SSF117892">
    <property type="entry name" value="Band 7/SPFH domain"/>
    <property type="match status" value="1"/>
</dbReference>
<dbReference type="AlphaFoldDB" id="A0AAI9I199"/>
<accession>A0AAI9I199</accession>
<comment type="subcellular location">
    <subcellularLocation>
        <location evidence="1">Membrane</location>
        <topology evidence="1">Single-pass membrane protein</topology>
    </subcellularLocation>
</comment>
<keyword evidence="2" id="KW-0175">Coiled coil</keyword>
<organism evidence="4">
    <name type="scientific">Providencia stuartii</name>
    <dbReference type="NCBI Taxonomy" id="588"/>
    <lineage>
        <taxon>Bacteria</taxon>
        <taxon>Pseudomonadati</taxon>
        <taxon>Pseudomonadota</taxon>
        <taxon>Gammaproteobacteria</taxon>
        <taxon>Enterobacterales</taxon>
        <taxon>Morganellaceae</taxon>
        <taxon>Providencia</taxon>
    </lineage>
</organism>
<dbReference type="InterPro" id="IPR036013">
    <property type="entry name" value="Band_7/SPFH_dom_sf"/>
</dbReference>
<dbReference type="GO" id="GO:0016020">
    <property type="term" value="C:membrane"/>
    <property type="evidence" value="ECO:0007669"/>
    <property type="project" value="UniProtKB-SubCell"/>
</dbReference>
<comment type="caution">
    <text evidence="4">The sequence shown here is derived from an EMBL/GenBank/DDBJ whole genome shotgun (WGS) entry which is preliminary data.</text>
</comment>
<dbReference type="InterPro" id="IPR001107">
    <property type="entry name" value="Band_7"/>
</dbReference>
<evidence type="ECO:0000256" key="2">
    <source>
        <dbReference type="SAM" id="Coils"/>
    </source>
</evidence>
<dbReference type="EMBL" id="AAZDVE040000023">
    <property type="protein sequence ID" value="EMP9433750.1"/>
    <property type="molecule type" value="Genomic_DNA"/>
</dbReference>
<sequence>MFNINYFKADSSSFIIKSVNGKVIKQGKGLSFWYNSATTSISVLPLNALEAPFIFNMQSADFQSLRIQGQVSFQIRYPEKTADVLNYNLAQDGQSYASEDPLKLSDRIVRSVQTLIQAKIQRTSMRDALLMGQTLVSEVTHQLAVHDALATLGIEVLDISISAITPSPETLKALEAEARESILKEADDAIYARRKFSVEQERMLKEAELETDLSIQNKQQQIEEARLENERTLLRESAELEQERLAAKVNEEAKRNELVALSVENQRIQSDADAYAIQAKMKAYRELPVENLKAMALAKMNPEQLMAMAFESLALNAGKIGELNISPDLFSQIVKKGAKHA</sequence>
<feature type="domain" description="Band 7" evidence="3">
    <location>
        <begin position="14"/>
        <end position="186"/>
    </location>
</feature>
<dbReference type="Pfam" id="PF01145">
    <property type="entry name" value="Band_7"/>
    <property type="match status" value="1"/>
</dbReference>
<evidence type="ECO:0000259" key="3">
    <source>
        <dbReference type="Pfam" id="PF01145"/>
    </source>
</evidence>
<proteinExistence type="predicted"/>
<gene>
    <name evidence="4" type="ORF">JRA39_002824</name>
</gene>
<protein>
    <submittedName>
        <fullName evidence="4">NrtR-regulated NrtX</fullName>
    </submittedName>
</protein>
<evidence type="ECO:0000256" key="1">
    <source>
        <dbReference type="ARBA" id="ARBA00004167"/>
    </source>
</evidence>